<dbReference type="PANTHER" id="PTHR11647">
    <property type="entry name" value="HYDRANTOINASE/DIHYDROPYRIMIDINASE FAMILY MEMBER"/>
    <property type="match status" value="1"/>
</dbReference>
<dbReference type="Pfam" id="PF01979">
    <property type="entry name" value="Amidohydro_1"/>
    <property type="match status" value="1"/>
</dbReference>
<dbReference type="InterPro" id="IPR006680">
    <property type="entry name" value="Amidohydro-rel"/>
</dbReference>
<dbReference type="NCBIfam" id="TIGR01975">
    <property type="entry name" value="isoAsp_dipep"/>
    <property type="match status" value="1"/>
</dbReference>
<dbReference type="Gene3D" id="3.20.20.140">
    <property type="entry name" value="Metal-dependent hydrolases"/>
    <property type="match status" value="1"/>
</dbReference>
<dbReference type="Gene3D" id="2.30.40.10">
    <property type="entry name" value="Urease, subunit C, domain 1"/>
    <property type="match status" value="1"/>
</dbReference>
<keyword evidence="1" id="KW-0482">Metalloprotease</keyword>
<dbReference type="Proteomes" id="UP001231616">
    <property type="component" value="Unassembled WGS sequence"/>
</dbReference>
<dbReference type="InterPro" id="IPR010229">
    <property type="entry name" value="Pept_M38_dipep"/>
</dbReference>
<comment type="similarity">
    <text evidence="1">Belongs to the peptidase M38 family.</text>
</comment>
<keyword evidence="1" id="KW-0645">Protease</keyword>
<dbReference type="InterPro" id="IPR032466">
    <property type="entry name" value="Metal_Hydrolase"/>
</dbReference>
<evidence type="ECO:0000256" key="1">
    <source>
        <dbReference type="PIRNR" id="PIRNR001238"/>
    </source>
</evidence>
<keyword evidence="1 3" id="KW-0378">Hydrolase</keyword>
<comment type="PTM">
    <text evidence="1">Carboxylation allows a single lysine to coordinate two zinc ions.</text>
</comment>
<evidence type="ECO:0000259" key="2">
    <source>
        <dbReference type="Pfam" id="PF01979"/>
    </source>
</evidence>
<dbReference type="PANTHER" id="PTHR11647:SF1">
    <property type="entry name" value="COLLAPSIN RESPONSE MEDIATOR PROTEIN"/>
    <property type="match status" value="1"/>
</dbReference>
<dbReference type="SUPFAM" id="SSF51338">
    <property type="entry name" value="Composite domain of metallo-dependent hydrolases"/>
    <property type="match status" value="1"/>
</dbReference>
<keyword evidence="1" id="KW-0479">Metal-binding</keyword>
<keyword evidence="4" id="KW-1185">Reference proteome</keyword>
<gene>
    <name evidence="3" type="primary">iadA</name>
    <name evidence="3" type="ORF">Q3O60_01600</name>
</gene>
<dbReference type="SUPFAM" id="SSF51556">
    <property type="entry name" value="Metallo-dependent hydrolases"/>
    <property type="match status" value="1"/>
</dbReference>
<dbReference type="EMBL" id="JAUZVZ010000002">
    <property type="protein sequence ID" value="MDP4534880.1"/>
    <property type="molecule type" value="Genomic_DNA"/>
</dbReference>
<dbReference type="InterPro" id="IPR050378">
    <property type="entry name" value="Metallo-dep_Hydrolases_sf"/>
</dbReference>
<evidence type="ECO:0000313" key="3">
    <source>
        <dbReference type="EMBL" id="MDP4534880.1"/>
    </source>
</evidence>
<dbReference type="InterPro" id="IPR011059">
    <property type="entry name" value="Metal-dep_hydrolase_composite"/>
</dbReference>
<dbReference type="GO" id="GO:0008798">
    <property type="term" value="F:beta-aspartyl-peptidase activity"/>
    <property type="evidence" value="ECO:0007669"/>
    <property type="project" value="UniProtKB-EC"/>
</dbReference>
<reference evidence="3 4" key="1">
    <citation type="submission" date="2023-08" db="EMBL/GenBank/DDBJ databases">
        <authorList>
            <person name="Joshi A."/>
            <person name="Thite S."/>
        </authorList>
    </citation>
    <scope>NUCLEOTIDE SEQUENCE [LARGE SCALE GENOMIC DNA]</scope>
    <source>
        <strain evidence="3 4">AC40</strain>
    </source>
</reference>
<proteinExistence type="inferred from homology"/>
<sequence>MTQLILFKGAEVMAPESLGKQDVLIAGGKILAIAEQLDAGNSTFPITQVDASDYYLVPGFVDSLVHFIGGGGEAGFASRTPEMQLTDATLGGVTTAIGVLGTDATTRTLTNLLAKAHALEEEGISTWCHTGSYEIPCRTLTDNITDDLILIDKFIGVGEIAISDHRSSQPTISEIRKVAAAARVGGILSGKSGIVSVHMGAGDSILQPILDAVTDSELELTQFYPTHMNRNQQVFDAALAYAKQGGYIDFTTSTTEYDLAHGEVAAAQALAISLEHGIPAMQLTMSSDGNASLPIYDQKGQMLGLEVGQVRTLYQSARQAVQDYKVSLADAICSITAAPAAILGLAHKGRIAVGMDADLVLLRRDDLQIEQVYAKGVQMVAAGKAVIKGTFES</sequence>
<comment type="caution">
    <text evidence="3">The sequence shown here is derived from an EMBL/GenBank/DDBJ whole genome shotgun (WGS) entry which is preliminary data.</text>
</comment>
<name>A0ABT9GVY8_9GAMM</name>
<comment type="subcellular location">
    <subcellularLocation>
        <location evidence="1">Cytoplasm</location>
    </subcellularLocation>
</comment>
<comment type="cofactor">
    <cofactor evidence="1">
        <name>Zn(2+)</name>
        <dbReference type="ChEBI" id="CHEBI:29105"/>
    </cofactor>
    <text evidence="1">Binds 2 Zn(2+) ions per subunit.</text>
</comment>
<dbReference type="PIRSF" id="PIRSF001238">
    <property type="entry name" value="IadA"/>
    <property type="match status" value="1"/>
</dbReference>
<keyword evidence="1" id="KW-0862">Zinc</keyword>
<dbReference type="RefSeq" id="WP_305892149.1">
    <property type="nucleotide sequence ID" value="NZ_JAUZVZ010000002.1"/>
</dbReference>
<protein>
    <recommendedName>
        <fullName evidence="1">Isoaspartyl dipeptidase</fullName>
        <ecNumber evidence="1">3.4.19.-</ecNumber>
    </recommendedName>
</protein>
<dbReference type="EC" id="3.4.19.-" evidence="1"/>
<feature type="domain" description="Amidohydrolase-related" evidence="2">
    <location>
        <begin position="55"/>
        <end position="376"/>
    </location>
</feature>
<evidence type="ECO:0000313" key="4">
    <source>
        <dbReference type="Proteomes" id="UP001231616"/>
    </source>
</evidence>
<accession>A0ABT9GVY8</accession>
<comment type="function">
    <text evidence="1">Catalyzes the hydrolytic cleavage of a subset of L-isoaspartyl (L-beta-aspartyl) dipeptides. Used to degrade proteins damaged by L-isoaspartyl residues formation.</text>
</comment>
<organism evidence="3 4">
    <name type="scientific">Alkalimonas collagenimarina</name>
    <dbReference type="NCBI Taxonomy" id="400390"/>
    <lineage>
        <taxon>Bacteria</taxon>
        <taxon>Pseudomonadati</taxon>
        <taxon>Pseudomonadota</taxon>
        <taxon>Gammaproteobacteria</taxon>
        <taxon>Alkalimonas</taxon>
    </lineage>
</organism>